<evidence type="ECO:0000256" key="5">
    <source>
        <dbReference type="ARBA" id="ARBA00022692"/>
    </source>
</evidence>
<feature type="transmembrane region" description="Helical" evidence="8">
    <location>
        <begin position="362"/>
        <end position="381"/>
    </location>
</feature>
<dbReference type="PANTHER" id="PTHR23522:SF10">
    <property type="entry name" value="3-PHENYLPROPIONIC ACID TRANSPORTER-RELATED"/>
    <property type="match status" value="1"/>
</dbReference>
<accession>A0ABS2GD69</accession>
<evidence type="ECO:0000313" key="11">
    <source>
        <dbReference type="Proteomes" id="UP000729290"/>
    </source>
</evidence>
<dbReference type="SUPFAM" id="SSF103473">
    <property type="entry name" value="MFS general substrate transporter"/>
    <property type="match status" value="1"/>
</dbReference>
<evidence type="ECO:0000313" key="10">
    <source>
        <dbReference type="EMBL" id="MBM6878650.1"/>
    </source>
</evidence>
<keyword evidence="3" id="KW-1003">Cell membrane</keyword>
<dbReference type="PROSITE" id="PS50850">
    <property type="entry name" value="MFS"/>
    <property type="match status" value="1"/>
</dbReference>
<keyword evidence="11" id="KW-1185">Reference proteome</keyword>
<comment type="subcellular location">
    <subcellularLocation>
        <location evidence="1">Cell inner membrane</location>
        <topology evidence="1">Multi-pass membrane protein</topology>
    </subcellularLocation>
</comment>
<feature type="transmembrane region" description="Helical" evidence="8">
    <location>
        <begin position="243"/>
        <end position="261"/>
    </location>
</feature>
<evidence type="ECO:0000259" key="9">
    <source>
        <dbReference type="PROSITE" id="PS50850"/>
    </source>
</evidence>
<evidence type="ECO:0000256" key="7">
    <source>
        <dbReference type="ARBA" id="ARBA00023136"/>
    </source>
</evidence>
<feature type="transmembrane region" description="Helical" evidence="8">
    <location>
        <begin position="12"/>
        <end position="33"/>
    </location>
</feature>
<dbReference type="RefSeq" id="WP_205134311.1">
    <property type="nucleotide sequence ID" value="NZ_JACSNT010000016.1"/>
</dbReference>
<feature type="transmembrane region" description="Helical" evidence="8">
    <location>
        <begin position="71"/>
        <end position="93"/>
    </location>
</feature>
<keyword evidence="6 8" id="KW-1133">Transmembrane helix</keyword>
<dbReference type="Pfam" id="PF12832">
    <property type="entry name" value="MFS_1_like"/>
    <property type="match status" value="1"/>
</dbReference>
<reference evidence="10 11" key="1">
    <citation type="journal article" date="2021" name="Sci. Rep.">
        <title>The distribution of antibiotic resistance genes in chicken gut microbiota commensals.</title>
        <authorList>
            <person name="Juricova H."/>
            <person name="Matiasovicova J."/>
            <person name="Kubasova T."/>
            <person name="Cejkova D."/>
            <person name="Rychlik I."/>
        </authorList>
    </citation>
    <scope>NUCLEOTIDE SEQUENCE [LARGE SCALE GENOMIC DNA]</scope>
    <source>
        <strain evidence="10 11">An431b</strain>
    </source>
</reference>
<feature type="transmembrane region" description="Helical" evidence="8">
    <location>
        <begin position="159"/>
        <end position="179"/>
    </location>
</feature>
<protein>
    <submittedName>
        <fullName evidence="10">MFS transporter</fullName>
    </submittedName>
</protein>
<organism evidence="10 11">
    <name type="scientific">Anaerotignum lactatifermentans</name>
    <dbReference type="NCBI Taxonomy" id="160404"/>
    <lineage>
        <taxon>Bacteria</taxon>
        <taxon>Bacillati</taxon>
        <taxon>Bacillota</taxon>
        <taxon>Clostridia</taxon>
        <taxon>Lachnospirales</taxon>
        <taxon>Anaerotignaceae</taxon>
        <taxon>Anaerotignum</taxon>
    </lineage>
</organism>
<evidence type="ECO:0000256" key="8">
    <source>
        <dbReference type="SAM" id="Phobius"/>
    </source>
</evidence>
<evidence type="ECO:0000256" key="3">
    <source>
        <dbReference type="ARBA" id="ARBA00022475"/>
    </source>
</evidence>
<evidence type="ECO:0000256" key="2">
    <source>
        <dbReference type="ARBA" id="ARBA00022448"/>
    </source>
</evidence>
<evidence type="ECO:0000256" key="1">
    <source>
        <dbReference type="ARBA" id="ARBA00004429"/>
    </source>
</evidence>
<keyword evidence="4" id="KW-0997">Cell inner membrane</keyword>
<feature type="transmembrane region" description="Helical" evidence="8">
    <location>
        <begin position="135"/>
        <end position="153"/>
    </location>
</feature>
<dbReference type="InterPro" id="IPR020846">
    <property type="entry name" value="MFS_dom"/>
</dbReference>
<feature type="transmembrane region" description="Helical" evidence="8">
    <location>
        <begin position="45"/>
        <end position="64"/>
    </location>
</feature>
<gene>
    <name evidence="10" type="ORF">H9X83_10845</name>
</gene>
<dbReference type="Proteomes" id="UP000729290">
    <property type="component" value="Unassembled WGS sequence"/>
</dbReference>
<dbReference type="EMBL" id="JACSNV010000018">
    <property type="protein sequence ID" value="MBM6878650.1"/>
    <property type="molecule type" value="Genomic_DNA"/>
</dbReference>
<keyword evidence="5 8" id="KW-0812">Transmembrane</keyword>
<comment type="caution">
    <text evidence="10">The sequence shown here is derived from an EMBL/GenBank/DDBJ whole genome shotgun (WGS) entry which is preliminary data.</text>
</comment>
<keyword evidence="7 8" id="KW-0472">Membrane</keyword>
<feature type="transmembrane region" description="Helical" evidence="8">
    <location>
        <begin position="99"/>
        <end position="123"/>
    </location>
</feature>
<dbReference type="PANTHER" id="PTHR23522">
    <property type="entry name" value="BLL5896 PROTEIN"/>
    <property type="match status" value="1"/>
</dbReference>
<name>A0ABS2GD69_9FIRM</name>
<dbReference type="InterPro" id="IPR036259">
    <property type="entry name" value="MFS_trans_sf"/>
</dbReference>
<feature type="transmembrane region" description="Helical" evidence="8">
    <location>
        <begin position="273"/>
        <end position="294"/>
    </location>
</feature>
<evidence type="ECO:0000256" key="6">
    <source>
        <dbReference type="ARBA" id="ARBA00022989"/>
    </source>
</evidence>
<feature type="transmembrane region" description="Helical" evidence="8">
    <location>
        <begin position="331"/>
        <end position="356"/>
    </location>
</feature>
<evidence type="ECO:0000256" key="4">
    <source>
        <dbReference type="ARBA" id="ARBA00022519"/>
    </source>
</evidence>
<feature type="transmembrane region" description="Helical" evidence="8">
    <location>
        <begin position="208"/>
        <end position="231"/>
    </location>
</feature>
<feature type="transmembrane region" description="Helical" evidence="8">
    <location>
        <begin position="300"/>
        <end position="319"/>
    </location>
</feature>
<dbReference type="Gene3D" id="1.20.1250.20">
    <property type="entry name" value="MFS general substrate transporter like domains"/>
    <property type="match status" value="2"/>
</dbReference>
<feature type="domain" description="Major facilitator superfamily (MFS) profile" evidence="9">
    <location>
        <begin position="207"/>
        <end position="394"/>
    </location>
</feature>
<keyword evidence="2" id="KW-0813">Transport</keyword>
<proteinExistence type="predicted"/>
<sequence length="394" mass="43186">MNGKNVSLNYSILQGLYWMSYGVIYSFTTVFLLDRGFTDAQVGTIIALSCIFSALFQPVIASAADRSARFTIRFFMTALCLIIILSEGCLLFLPETKIILAFFYALLLLLHLAFQPLLSALAMHLINHGYQINFGTARGIGSISYAILTFFLGNLTVLFSMRCLPVLAILIYGAIILLLRFFPEVRNHGNTVVSSSGTWSILRTHPRFALLILGIILVFLCHSAINTYMIQVLQKIGKGNTELGQVMAYTALLEFFVMIFFSRITKGRDYGNILKFSAIFFVLKGAFICLAGNLPMIYGALTLQLFSFALFTPASVYYADRILSEGDKVKGQALITIAITIGNILGSFVCGCFIGLWGVTAALWISVAFSLLGLVLFFLGAEKTGAADQPAAAK</sequence>
<dbReference type="InterPro" id="IPR024989">
    <property type="entry name" value="MFS_assoc_dom"/>
</dbReference>